<evidence type="ECO:0000313" key="9">
    <source>
        <dbReference type="EMBL" id="MFC7307427.1"/>
    </source>
</evidence>
<feature type="transmembrane region" description="Helical" evidence="7">
    <location>
        <begin position="140"/>
        <end position="159"/>
    </location>
</feature>
<accession>A0ABW2JNY2</accession>
<dbReference type="Proteomes" id="UP001596523">
    <property type="component" value="Unassembled WGS sequence"/>
</dbReference>
<protein>
    <submittedName>
        <fullName evidence="9">PspC domain-containing protein</fullName>
    </submittedName>
</protein>
<dbReference type="RefSeq" id="WP_381834350.1">
    <property type="nucleotide sequence ID" value="NZ_JBHTCF010000011.1"/>
</dbReference>
<evidence type="ECO:0000256" key="4">
    <source>
        <dbReference type="ARBA" id="ARBA00022989"/>
    </source>
</evidence>
<dbReference type="InterPro" id="IPR052027">
    <property type="entry name" value="PspC"/>
</dbReference>
<keyword evidence="10" id="KW-1185">Reference proteome</keyword>
<dbReference type="PANTHER" id="PTHR33885">
    <property type="entry name" value="PHAGE SHOCK PROTEIN C"/>
    <property type="match status" value="1"/>
</dbReference>
<feature type="domain" description="Phage shock protein PspC N-terminal" evidence="8">
    <location>
        <begin position="42"/>
        <end position="98"/>
    </location>
</feature>
<dbReference type="EMBL" id="JBHTCF010000011">
    <property type="protein sequence ID" value="MFC7307427.1"/>
    <property type="molecule type" value="Genomic_DNA"/>
</dbReference>
<keyword evidence="4 7" id="KW-1133">Transmembrane helix</keyword>
<keyword evidence="2" id="KW-1003">Cell membrane</keyword>
<evidence type="ECO:0000259" key="8">
    <source>
        <dbReference type="Pfam" id="PF04024"/>
    </source>
</evidence>
<evidence type="ECO:0000256" key="2">
    <source>
        <dbReference type="ARBA" id="ARBA00022475"/>
    </source>
</evidence>
<organism evidence="9 10">
    <name type="scientific">Streptomyces monticola</name>
    <dbReference type="NCBI Taxonomy" id="2666263"/>
    <lineage>
        <taxon>Bacteria</taxon>
        <taxon>Bacillati</taxon>
        <taxon>Actinomycetota</taxon>
        <taxon>Actinomycetes</taxon>
        <taxon>Kitasatosporales</taxon>
        <taxon>Streptomycetaceae</taxon>
        <taxon>Streptomyces</taxon>
    </lineage>
</organism>
<comment type="caution">
    <text evidence="9">The sequence shown here is derived from an EMBL/GenBank/DDBJ whole genome shotgun (WGS) entry which is preliminary data.</text>
</comment>
<dbReference type="PANTHER" id="PTHR33885:SF3">
    <property type="entry name" value="PHAGE SHOCK PROTEIN C"/>
    <property type="match status" value="1"/>
</dbReference>
<reference evidence="10" key="1">
    <citation type="journal article" date="2019" name="Int. J. Syst. Evol. Microbiol.">
        <title>The Global Catalogue of Microorganisms (GCM) 10K type strain sequencing project: providing services to taxonomists for standard genome sequencing and annotation.</title>
        <authorList>
            <consortium name="The Broad Institute Genomics Platform"/>
            <consortium name="The Broad Institute Genome Sequencing Center for Infectious Disease"/>
            <person name="Wu L."/>
            <person name="Ma J."/>
        </authorList>
    </citation>
    <scope>NUCLEOTIDE SEQUENCE [LARGE SCALE GENOMIC DNA]</scope>
    <source>
        <strain evidence="10">SYNS20</strain>
    </source>
</reference>
<feature type="region of interest" description="Disordered" evidence="6">
    <location>
        <begin position="416"/>
        <end position="440"/>
    </location>
</feature>
<feature type="transmembrane region" description="Helical" evidence="7">
    <location>
        <begin position="69"/>
        <end position="94"/>
    </location>
</feature>
<feature type="compositionally biased region" description="Low complexity" evidence="6">
    <location>
        <begin position="7"/>
        <end position="39"/>
    </location>
</feature>
<evidence type="ECO:0000256" key="6">
    <source>
        <dbReference type="SAM" id="MobiDB-lite"/>
    </source>
</evidence>
<evidence type="ECO:0000256" key="1">
    <source>
        <dbReference type="ARBA" id="ARBA00004162"/>
    </source>
</evidence>
<dbReference type="Pfam" id="PF04024">
    <property type="entry name" value="PspC"/>
    <property type="match status" value="1"/>
</dbReference>
<feature type="transmembrane region" description="Helical" evidence="7">
    <location>
        <begin position="286"/>
        <end position="306"/>
    </location>
</feature>
<sequence length="462" mass="47747">MNDQDRAAPAAARRGAPGEAPREAPGAAAPGETATAGPRAPRKLRRERRHKMLGGICSGLGRHCDMDPVIFRVGLAVLAVTGGLGLIIYGFAWLLLPLDGDEETEGRKLLTGRVSGAGLTALICALVGCALFLSMLNNGGVLTFAAVLTLLLAGAGYWSQQRAATDPDPVTAQTVADAPPETRAPPVASAPSWWRDRIVKDGTHDGETGYFWGPPDLKGIEFTLDPGYWQYDDSKGTGYKRHTPAPKPRGPRWIGGWVFLLALLAGALATGLSWDDRSGGSLGTSLQAGLACALAVLGLGIAVSAFLGRTGAGSIVLAVITAGLLAAATALPDNISTKWVRTEWKPAAVAQVRPLYELGSGAGTLDLSGVKLGKGETLTTSAEVGAGRIKVVVPDDVTVQLDVEVGVGDIRLPTETPGDVDIAPGQDRTTTLAPPSGTKDGGTIDLRLEVGVGQAEVARAAR</sequence>
<proteinExistence type="predicted"/>
<dbReference type="InterPro" id="IPR007168">
    <property type="entry name" value="Phageshock_PspC_N"/>
</dbReference>
<feature type="transmembrane region" description="Helical" evidence="7">
    <location>
        <begin position="254"/>
        <end position="274"/>
    </location>
</feature>
<comment type="subcellular location">
    <subcellularLocation>
        <location evidence="1">Cell membrane</location>
        <topology evidence="1">Single-pass membrane protein</topology>
    </subcellularLocation>
</comment>
<feature type="transmembrane region" description="Helical" evidence="7">
    <location>
        <begin position="312"/>
        <end position="331"/>
    </location>
</feature>
<feature type="transmembrane region" description="Helical" evidence="7">
    <location>
        <begin position="114"/>
        <end position="133"/>
    </location>
</feature>
<keyword evidence="3 7" id="KW-0812">Transmembrane</keyword>
<feature type="region of interest" description="Disordered" evidence="6">
    <location>
        <begin position="1"/>
        <end position="45"/>
    </location>
</feature>
<name>A0ABW2JNY2_9ACTN</name>
<gene>
    <name evidence="9" type="ORF">ACFQVC_24765</name>
</gene>
<evidence type="ECO:0000256" key="5">
    <source>
        <dbReference type="ARBA" id="ARBA00023136"/>
    </source>
</evidence>
<evidence type="ECO:0000256" key="7">
    <source>
        <dbReference type="SAM" id="Phobius"/>
    </source>
</evidence>
<evidence type="ECO:0000256" key="3">
    <source>
        <dbReference type="ARBA" id="ARBA00022692"/>
    </source>
</evidence>
<keyword evidence="5 7" id="KW-0472">Membrane</keyword>
<feature type="region of interest" description="Disordered" evidence="6">
    <location>
        <begin position="163"/>
        <end position="189"/>
    </location>
</feature>
<evidence type="ECO:0000313" key="10">
    <source>
        <dbReference type="Proteomes" id="UP001596523"/>
    </source>
</evidence>